<keyword evidence="4 6" id="KW-0143">Chaperone</keyword>
<dbReference type="GO" id="GO:0005737">
    <property type="term" value="C:cytoplasm"/>
    <property type="evidence" value="ECO:0007669"/>
    <property type="project" value="UniProtKB-SubCell"/>
</dbReference>
<gene>
    <name evidence="6 10" type="primary">groL</name>
    <name evidence="6" type="synonym">groEL</name>
    <name evidence="10" type="ORF">NCTC13063_00299</name>
</gene>
<dbReference type="GO" id="GO:0051082">
    <property type="term" value="F:unfolded protein binding"/>
    <property type="evidence" value="ECO:0007669"/>
    <property type="project" value="UniProtKB-UniRule"/>
</dbReference>
<dbReference type="GO" id="GO:0016853">
    <property type="term" value="F:isomerase activity"/>
    <property type="evidence" value="ECO:0007669"/>
    <property type="project" value="UniProtKB-KW"/>
</dbReference>
<dbReference type="RefSeq" id="WP_004342266.1">
    <property type="nucleotide sequence ID" value="NZ_CALLWX010000023.1"/>
</dbReference>
<keyword evidence="5 6" id="KW-0413">Isomerase</keyword>
<comment type="caution">
    <text evidence="10">The sequence shown here is derived from an EMBL/GenBank/DDBJ whole genome shotgun (WGS) entry which is preliminary data.</text>
</comment>
<dbReference type="EMBL" id="UGTJ01000001">
    <property type="protein sequence ID" value="SUB79046.1"/>
    <property type="molecule type" value="Genomic_DNA"/>
</dbReference>
<feature type="binding site" evidence="6">
    <location>
        <position position="495"/>
    </location>
    <ligand>
        <name>ATP</name>
        <dbReference type="ChEBI" id="CHEBI:30616"/>
    </ligand>
</feature>
<comment type="subcellular location">
    <subcellularLocation>
        <location evidence="6">Cytoplasm</location>
    </subcellularLocation>
</comment>
<feature type="binding site" evidence="6">
    <location>
        <begin position="29"/>
        <end position="32"/>
    </location>
    <ligand>
        <name>ATP</name>
        <dbReference type="ChEBI" id="CHEBI:30616"/>
    </ligand>
</feature>
<dbReference type="Gene3D" id="3.50.7.10">
    <property type="entry name" value="GroEL"/>
    <property type="match status" value="1"/>
</dbReference>
<dbReference type="GO" id="GO:0005524">
    <property type="term" value="F:ATP binding"/>
    <property type="evidence" value="ECO:0007669"/>
    <property type="project" value="UniProtKB-UniRule"/>
</dbReference>
<dbReference type="GO" id="GO:0140662">
    <property type="term" value="F:ATP-dependent protein folding chaperone"/>
    <property type="evidence" value="ECO:0007669"/>
    <property type="project" value="InterPro"/>
</dbReference>
<evidence type="ECO:0000256" key="6">
    <source>
        <dbReference type="HAMAP-Rule" id="MF_00600"/>
    </source>
</evidence>
<dbReference type="PROSITE" id="PS00296">
    <property type="entry name" value="CHAPERONINS_CPN60"/>
    <property type="match status" value="1"/>
</dbReference>
<dbReference type="FunFam" id="1.10.560.10:FF:000001">
    <property type="entry name" value="60 kDa chaperonin"/>
    <property type="match status" value="1"/>
</dbReference>
<feature type="binding site" evidence="6">
    <location>
        <position position="415"/>
    </location>
    <ligand>
        <name>ATP</name>
        <dbReference type="ChEBI" id="CHEBI:30616"/>
    </ligand>
</feature>
<dbReference type="FunFam" id="3.50.7.10:FF:000001">
    <property type="entry name" value="60 kDa chaperonin"/>
    <property type="match status" value="1"/>
</dbReference>
<evidence type="ECO:0000256" key="2">
    <source>
        <dbReference type="ARBA" id="ARBA00022741"/>
    </source>
</evidence>
<feature type="binding site" evidence="6">
    <location>
        <position position="50"/>
    </location>
    <ligand>
        <name>ATP</name>
        <dbReference type="ChEBI" id="CHEBI:30616"/>
    </ligand>
</feature>
<dbReference type="NCBIfam" id="NF009488">
    <property type="entry name" value="PRK12850.1"/>
    <property type="match status" value="1"/>
</dbReference>
<dbReference type="PANTHER" id="PTHR45633">
    <property type="entry name" value="60 KDA HEAT SHOCK PROTEIN, MITOCHONDRIAL"/>
    <property type="match status" value="1"/>
</dbReference>
<evidence type="ECO:0000256" key="4">
    <source>
        <dbReference type="ARBA" id="ARBA00023186"/>
    </source>
</evidence>
<dbReference type="InterPro" id="IPR027413">
    <property type="entry name" value="GROEL-like_equatorial_sf"/>
</dbReference>
<dbReference type="InterPro" id="IPR002423">
    <property type="entry name" value="Cpn60/GroEL/TCP-1"/>
</dbReference>
<dbReference type="NCBIfam" id="NF009487">
    <property type="entry name" value="PRK12849.1"/>
    <property type="match status" value="1"/>
</dbReference>
<evidence type="ECO:0000256" key="8">
    <source>
        <dbReference type="RuleBase" id="RU000419"/>
    </source>
</evidence>
<comment type="similarity">
    <text evidence="1 6 7">Belongs to the chaperonin (HSP60) family.</text>
</comment>
<keyword evidence="3 6" id="KW-0067">ATP-binding</keyword>
<feature type="coiled-coil region" evidence="9">
    <location>
        <begin position="339"/>
        <end position="366"/>
    </location>
</feature>
<keyword evidence="6" id="KW-0963">Cytoplasm</keyword>
<sequence length="542" mass="58140">MAKDIKFDTDARDLLKKGVDQLANAVKVTLGPKGRNVVLEKKFGAPQITKDGVTVAKEIELEDKFENTGAQLVKSVASKTGDDAGDGTTTATILTQAIVNEGLKNVTAGANPMDLKRGIDKAVAAVVDYIKSHAELVDHNYDKIEQVATVSANNDPEIGKLLADAMRKVSKDGVITIEESKSRDTNIGVVEGMQFDRGYLSGYFVTDAEKMECVMDNPYILIYDKKISNLKDFLPILQPAAESGRPLLVIAEDVDSEALTTLVVNRLRGGLKICAVKAPGFGDRRKAMLEDIAVLTGGVVISEDKGLKLEQATLEMMGSADKVTVSKDNTTIVNGAGQKENIADRVAQIKNEIENTKSSYDKEKLQERLAKLAGGVAVLYVGANSEVEMKEKKDRVDDALCATRAAIEEGVVAGGGTTYIRALEALKDLKGENQDEQTGINIVERAIEEPLRQIVANAGGEGSVVVNKVREGEGDFGYNARKDIYEDLRKAGIIDPAKVARVALENAASIAGLFLTTECLIVDKPEEKPAMPVGQPGMGGMM</sequence>
<dbReference type="InterPro" id="IPR018370">
    <property type="entry name" value="Chaperonin_Cpn60_CS"/>
</dbReference>
<comment type="caution">
    <text evidence="6">Lacks conserved residue(s) required for the propagation of feature annotation.</text>
</comment>
<dbReference type="PRINTS" id="PR00298">
    <property type="entry name" value="CHAPERONIN60"/>
</dbReference>
<protein>
    <recommendedName>
        <fullName evidence="6">Chaperonin GroEL</fullName>
        <ecNumber evidence="6">5.6.1.7</ecNumber>
    </recommendedName>
    <alternativeName>
        <fullName evidence="6">60 kDa chaperonin</fullName>
    </alternativeName>
    <alternativeName>
        <fullName evidence="6">Chaperonin-60</fullName>
        <shortName evidence="6">Cpn60</shortName>
    </alternativeName>
</protein>
<name>A0AAQ1UJU3_9BACT</name>
<comment type="subunit">
    <text evidence="6 8">Forms a cylinder of 14 subunits composed of two heptameric rings stacked back-to-back. Interacts with the co-chaperonin GroES.</text>
</comment>
<evidence type="ECO:0000313" key="10">
    <source>
        <dbReference type="EMBL" id="SUB79046.1"/>
    </source>
</evidence>
<dbReference type="CDD" id="cd03344">
    <property type="entry name" value="GroEL"/>
    <property type="match status" value="1"/>
</dbReference>
<dbReference type="AlphaFoldDB" id="A0AAQ1UJU3"/>
<evidence type="ECO:0000256" key="9">
    <source>
        <dbReference type="SAM" id="Coils"/>
    </source>
</evidence>
<dbReference type="Proteomes" id="UP000255283">
    <property type="component" value="Unassembled WGS sequence"/>
</dbReference>
<dbReference type="Pfam" id="PF00118">
    <property type="entry name" value="Cpn60_TCP1"/>
    <property type="match status" value="1"/>
</dbReference>
<dbReference type="SUPFAM" id="SSF48592">
    <property type="entry name" value="GroEL equatorial domain-like"/>
    <property type="match status" value="1"/>
</dbReference>
<dbReference type="InterPro" id="IPR027410">
    <property type="entry name" value="TCP-1-like_intermed_sf"/>
</dbReference>
<dbReference type="Gene3D" id="3.30.260.10">
    <property type="entry name" value="TCP-1-like chaperonin intermediate domain"/>
    <property type="match status" value="1"/>
</dbReference>
<keyword evidence="9" id="KW-0175">Coiled coil</keyword>
<dbReference type="EC" id="5.6.1.7" evidence="6"/>
<feature type="binding site" evidence="6">
    <location>
        <begin position="86"/>
        <end position="90"/>
    </location>
    <ligand>
        <name>ATP</name>
        <dbReference type="ChEBI" id="CHEBI:30616"/>
    </ligand>
</feature>
<evidence type="ECO:0000256" key="3">
    <source>
        <dbReference type="ARBA" id="ARBA00022840"/>
    </source>
</evidence>
<dbReference type="InterPro" id="IPR001844">
    <property type="entry name" value="Cpn60/GroEL"/>
</dbReference>
<dbReference type="GO" id="GO:0042026">
    <property type="term" value="P:protein refolding"/>
    <property type="evidence" value="ECO:0007669"/>
    <property type="project" value="UniProtKB-UniRule"/>
</dbReference>
<evidence type="ECO:0000256" key="7">
    <source>
        <dbReference type="RuleBase" id="RU000418"/>
    </source>
</evidence>
<dbReference type="NCBIfam" id="TIGR02348">
    <property type="entry name" value="GroEL"/>
    <property type="match status" value="1"/>
</dbReference>
<dbReference type="SUPFAM" id="SSF52029">
    <property type="entry name" value="GroEL apical domain-like"/>
    <property type="match status" value="1"/>
</dbReference>
<proteinExistence type="inferred from homology"/>
<keyword evidence="2 6" id="KW-0547">Nucleotide-binding</keyword>
<dbReference type="InterPro" id="IPR027409">
    <property type="entry name" value="GroEL-like_apical_dom_sf"/>
</dbReference>
<evidence type="ECO:0000313" key="11">
    <source>
        <dbReference type="Proteomes" id="UP000255283"/>
    </source>
</evidence>
<organism evidence="10 11">
    <name type="scientific">Segatella buccae</name>
    <dbReference type="NCBI Taxonomy" id="28126"/>
    <lineage>
        <taxon>Bacteria</taxon>
        <taxon>Pseudomonadati</taxon>
        <taxon>Bacteroidota</taxon>
        <taxon>Bacteroidia</taxon>
        <taxon>Bacteroidales</taxon>
        <taxon>Prevotellaceae</taxon>
        <taxon>Segatella</taxon>
    </lineage>
</organism>
<dbReference type="NCBIfam" id="NF009489">
    <property type="entry name" value="PRK12851.1"/>
    <property type="match status" value="1"/>
</dbReference>
<evidence type="ECO:0000256" key="5">
    <source>
        <dbReference type="ARBA" id="ARBA00023235"/>
    </source>
</evidence>
<dbReference type="NCBIfam" id="NF000592">
    <property type="entry name" value="PRK00013.1"/>
    <property type="match status" value="1"/>
</dbReference>
<reference evidence="10 11" key="1">
    <citation type="submission" date="2018-06" db="EMBL/GenBank/DDBJ databases">
        <authorList>
            <consortium name="Pathogen Informatics"/>
            <person name="Doyle S."/>
        </authorList>
    </citation>
    <scope>NUCLEOTIDE SEQUENCE [LARGE SCALE GENOMIC DNA]</scope>
    <source>
        <strain evidence="10 11">NCTC13063</strain>
    </source>
</reference>
<dbReference type="HAMAP" id="MF_00600">
    <property type="entry name" value="CH60"/>
    <property type="match status" value="1"/>
</dbReference>
<dbReference type="SUPFAM" id="SSF54849">
    <property type="entry name" value="GroEL-intermediate domain like"/>
    <property type="match status" value="1"/>
</dbReference>
<comment type="function">
    <text evidence="6 8">Together with its co-chaperonin GroES, plays an essential role in assisting protein folding. The GroEL-GroES system forms a nano-cage that allows encapsulation of the non-native substrate proteins and provides a physical environment optimized to promote and accelerate protein folding.</text>
</comment>
<evidence type="ECO:0000256" key="1">
    <source>
        <dbReference type="ARBA" id="ARBA00006607"/>
    </source>
</evidence>
<accession>A0AAQ1UJU3</accession>
<dbReference type="Gene3D" id="1.10.560.10">
    <property type="entry name" value="GroEL-like equatorial domain"/>
    <property type="match status" value="1"/>
</dbReference>